<evidence type="ECO:0000256" key="1">
    <source>
        <dbReference type="SAM" id="Phobius"/>
    </source>
</evidence>
<keyword evidence="3" id="KW-1185">Reference proteome</keyword>
<dbReference type="Proteomes" id="UP000228934">
    <property type="component" value="Unassembled WGS sequence"/>
</dbReference>
<keyword evidence="1" id="KW-0472">Membrane</keyword>
<accession>A0A2G9SDU6</accession>
<dbReference type="EMBL" id="KV924375">
    <property type="protein sequence ID" value="PIO37673.1"/>
    <property type="molecule type" value="Genomic_DNA"/>
</dbReference>
<protein>
    <submittedName>
        <fullName evidence="2">Uncharacterized protein</fullName>
    </submittedName>
</protein>
<evidence type="ECO:0000313" key="2">
    <source>
        <dbReference type="EMBL" id="PIO37673.1"/>
    </source>
</evidence>
<gene>
    <name evidence="2" type="ORF">AB205_0143780</name>
</gene>
<organism evidence="2 3">
    <name type="scientific">Aquarana catesbeiana</name>
    <name type="common">American bullfrog</name>
    <name type="synonym">Rana catesbeiana</name>
    <dbReference type="NCBI Taxonomy" id="8400"/>
    <lineage>
        <taxon>Eukaryota</taxon>
        <taxon>Metazoa</taxon>
        <taxon>Chordata</taxon>
        <taxon>Craniata</taxon>
        <taxon>Vertebrata</taxon>
        <taxon>Euteleostomi</taxon>
        <taxon>Amphibia</taxon>
        <taxon>Batrachia</taxon>
        <taxon>Anura</taxon>
        <taxon>Neobatrachia</taxon>
        <taxon>Ranoidea</taxon>
        <taxon>Ranidae</taxon>
        <taxon>Aquarana</taxon>
    </lineage>
</organism>
<sequence length="82" mass="9641">MTAYVFLYMTGTGHSAQARNVYAMFPVCTLYFAMIYLYVFKLYLNDVSYQSLPFLPIHTSHLTVRLLVRVKTILVFVFNLRF</sequence>
<keyword evidence="1" id="KW-1133">Transmembrane helix</keyword>
<evidence type="ECO:0000313" key="3">
    <source>
        <dbReference type="Proteomes" id="UP000228934"/>
    </source>
</evidence>
<keyword evidence="1" id="KW-0812">Transmembrane</keyword>
<dbReference type="AlphaFoldDB" id="A0A2G9SDU6"/>
<dbReference type="OrthoDB" id="1104827at2759"/>
<proteinExistence type="predicted"/>
<reference evidence="3" key="1">
    <citation type="journal article" date="2017" name="Nat. Commun.">
        <title>The North American bullfrog draft genome provides insight into hormonal regulation of long noncoding RNA.</title>
        <authorList>
            <person name="Hammond S.A."/>
            <person name="Warren R.L."/>
            <person name="Vandervalk B.P."/>
            <person name="Kucuk E."/>
            <person name="Khan H."/>
            <person name="Gibb E.A."/>
            <person name="Pandoh P."/>
            <person name="Kirk H."/>
            <person name="Zhao Y."/>
            <person name="Jones M."/>
            <person name="Mungall A.J."/>
            <person name="Coope R."/>
            <person name="Pleasance S."/>
            <person name="Moore R.A."/>
            <person name="Holt R.A."/>
            <person name="Round J.M."/>
            <person name="Ohora S."/>
            <person name="Walle B.V."/>
            <person name="Veldhoen N."/>
            <person name="Helbing C.C."/>
            <person name="Birol I."/>
        </authorList>
    </citation>
    <scope>NUCLEOTIDE SEQUENCE [LARGE SCALE GENOMIC DNA]</scope>
</reference>
<name>A0A2G9SDU6_AQUCT</name>
<feature type="transmembrane region" description="Helical" evidence="1">
    <location>
        <begin position="21"/>
        <end position="40"/>
    </location>
</feature>